<evidence type="ECO:0000313" key="12">
    <source>
        <dbReference type="EMBL" id="QNK40165.1"/>
    </source>
</evidence>
<evidence type="ECO:0000256" key="1">
    <source>
        <dbReference type="ARBA" id="ARBA00004429"/>
    </source>
</evidence>
<dbReference type="Pfam" id="PF04290">
    <property type="entry name" value="DctQ"/>
    <property type="match status" value="1"/>
</dbReference>
<comment type="similarity">
    <text evidence="8">Belongs to the TRAP transporter small permease family.</text>
</comment>
<feature type="transmembrane region" description="Helical" evidence="9">
    <location>
        <begin position="142"/>
        <end position="158"/>
    </location>
</feature>
<feature type="domain" description="Tripartite ATP-independent periplasmic transporters DctQ component" evidence="10">
    <location>
        <begin position="32"/>
        <end position="166"/>
    </location>
</feature>
<gene>
    <name evidence="11" type="ORF">CAFE_07660</name>
    <name evidence="12" type="ORF">HCR03_15980</name>
</gene>
<dbReference type="Proteomes" id="UP000469440">
    <property type="component" value="Unassembled WGS sequence"/>
</dbReference>
<name>A0A6N8HWI0_9FIRM</name>
<feature type="transmembrane region" description="Helical" evidence="9">
    <location>
        <begin position="101"/>
        <end position="122"/>
    </location>
</feature>
<evidence type="ECO:0000256" key="7">
    <source>
        <dbReference type="ARBA" id="ARBA00023136"/>
    </source>
</evidence>
<evidence type="ECO:0000256" key="4">
    <source>
        <dbReference type="ARBA" id="ARBA00022519"/>
    </source>
</evidence>
<evidence type="ECO:0000313" key="14">
    <source>
        <dbReference type="Proteomes" id="UP000515909"/>
    </source>
</evidence>
<reference evidence="12 14" key="2">
    <citation type="submission" date="2020-08" db="EMBL/GenBank/DDBJ databases">
        <title>The isolate Caproiciproducens sp. 7D4C2 produces n-caproate at mildly acidic conditions from hexoses: genome and rBOX comparison with related strains and chain-elongating bacteria.</title>
        <authorList>
            <person name="Esquivel-Elizondo S."/>
            <person name="Bagci C."/>
            <person name="Temovska M."/>
            <person name="Jeon B.S."/>
            <person name="Bessarab I."/>
            <person name="Williams R.B.H."/>
            <person name="Huson D.H."/>
            <person name="Angenent L.T."/>
        </authorList>
    </citation>
    <scope>NUCLEOTIDE SEQUENCE [LARGE SCALE GENOMIC DNA]</scope>
    <source>
        <strain evidence="12 14">7D4C2</strain>
    </source>
</reference>
<accession>A0A6N8HWI0</accession>
<evidence type="ECO:0000313" key="11">
    <source>
        <dbReference type="EMBL" id="MVB10092.1"/>
    </source>
</evidence>
<keyword evidence="2" id="KW-0813">Transport</keyword>
<feature type="transmembrane region" description="Helical" evidence="9">
    <location>
        <begin position="20"/>
        <end position="41"/>
    </location>
</feature>
<dbReference type="EMBL" id="CP060286">
    <property type="protein sequence ID" value="QNK40165.1"/>
    <property type="molecule type" value="Genomic_DNA"/>
</dbReference>
<evidence type="ECO:0000256" key="9">
    <source>
        <dbReference type="SAM" id="Phobius"/>
    </source>
</evidence>
<evidence type="ECO:0000256" key="2">
    <source>
        <dbReference type="ARBA" id="ARBA00022448"/>
    </source>
</evidence>
<evidence type="ECO:0000259" key="10">
    <source>
        <dbReference type="Pfam" id="PF04290"/>
    </source>
</evidence>
<dbReference type="GO" id="GO:0015740">
    <property type="term" value="P:C4-dicarboxylate transport"/>
    <property type="evidence" value="ECO:0007669"/>
    <property type="project" value="TreeGrafter"/>
</dbReference>
<keyword evidence="3" id="KW-1003">Cell membrane</keyword>
<proteinExistence type="inferred from homology"/>
<dbReference type="GO" id="GO:0005886">
    <property type="term" value="C:plasma membrane"/>
    <property type="evidence" value="ECO:0007669"/>
    <property type="project" value="UniProtKB-SubCell"/>
</dbReference>
<dbReference type="PANTHER" id="PTHR35011">
    <property type="entry name" value="2,3-DIKETO-L-GULONATE TRAP TRANSPORTER SMALL PERMEASE PROTEIN YIAM"/>
    <property type="match status" value="1"/>
</dbReference>
<feature type="transmembrane region" description="Helical" evidence="9">
    <location>
        <begin position="56"/>
        <end position="74"/>
    </location>
</feature>
<dbReference type="EMBL" id="VWXL01000019">
    <property type="protein sequence ID" value="MVB10092.1"/>
    <property type="molecule type" value="Genomic_DNA"/>
</dbReference>
<dbReference type="RefSeq" id="WP_066642045.1">
    <property type="nucleotide sequence ID" value="NZ_CP060286.1"/>
</dbReference>
<keyword evidence="13" id="KW-1185">Reference proteome</keyword>
<keyword evidence="7 9" id="KW-0472">Membrane</keyword>
<evidence type="ECO:0000256" key="6">
    <source>
        <dbReference type="ARBA" id="ARBA00022989"/>
    </source>
</evidence>
<dbReference type="KEGG" id="cfem:HCR03_15980"/>
<dbReference type="GO" id="GO:0022857">
    <property type="term" value="F:transmembrane transporter activity"/>
    <property type="evidence" value="ECO:0007669"/>
    <property type="project" value="TreeGrafter"/>
</dbReference>
<evidence type="ECO:0000256" key="3">
    <source>
        <dbReference type="ARBA" id="ARBA00022475"/>
    </source>
</evidence>
<dbReference type="InterPro" id="IPR055348">
    <property type="entry name" value="DctQ"/>
</dbReference>
<dbReference type="Proteomes" id="UP000515909">
    <property type="component" value="Chromosome"/>
</dbReference>
<organism evidence="11 13">
    <name type="scientific">Caproicibacter fermentans</name>
    <dbReference type="NCBI Taxonomy" id="2576756"/>
    <lineage>
        <taxon>Bacteria</taxon>
        <taxon>Bacillati</taxon>
        <taxon>Bacillota</taxon>
        <taxon>Clostridia</taxon>
        <taxon>Eubacteriales</taxon>
        <taxon>Acutalibacteraceae</taxon>
        <taxon>Caproicibacter</taxon>
    </lineage>
</organism>
<dbReference type="AlphaFoldDB" id="A0A6N8HWI0"/>
<evidence type="ECO:0000313" key="13">
    <source>
        <dbReference type="Proteomes" id="UP000469440"/>
    </source>
</evidence>
<evidence type="ECO:0000256" key="8">
    <source>
        <dbReference type="ARBA" id="ARBA00038436"/>
    </source>
</evidence>
<keyword evidence="5 9" id="KW-0812">Transmembrane</keyword>
<reference evidence="11 13" key="1">
    <citation type="submission" date="2019-09" db="EMBL/GenBank/DDBJ databases">
        <title>Genome sequence of Clostridium sp. EA1.</title>
        <authorList>
            <person name="Poehlein A."/>
            <person name="Bengelsdorf F.R."/>
            <person name="Daniel R."/>
        </authorList>
    </citation>
    <scope>NUCLEOTIDE SEQUENCE [LARGE SCALE GENOMIC DNA]</scope>
    <source>
        <strain evidence="11 13">EA1</strain>
    </source>
</reference>
<keyword evidence="6 9" id="KW-1133">Transmembrane helix</keyword>
<dbReference type="InterPro" id="IPR007387">
    <property type="entry name" value="TRAP_DctQ"/>
</dbReference>
<dbReference type="OrthoDB" id="45144at2"/>
<accession>A0A7G8T974</accession>
<comment type="subcellular location">
    <subcellularLocation>
        <location evidence="1">Cell inner membrane</location>
        <topology evidence="1">Multi-pass membrane protein</topology>
    </subcellularLocation>
</comment>
<protein>
    <submittedName>
        <fullName evidence="12">TRAP transporter small permease</fullName>
    </submittedName>
    <submittedName>
        <fullName evidence="11">Tripartite ATP-independent periplasmic transporters, DctQ component</fullName>
    </submittedName>
</protein>
<evidence type="ECO:0000256" key="5">
    <source>
        <dbReference type="ARBA" id="ARBA00022692"/>
    </source>
</evidence>
<sequence length="178" mass="20079">MQKKSAEKTFRKIEHGIVAVENIFLVVSLVAMVGSIAIQVVCRYLLMISSPWCEELARYLFVALTFIGAARAFATKEHIGIDLVDTIAEKKCKNPQKVIALFNKLAILITFLFIVLFSYLYFDYLQSIAVHPQVSASMHINMLIPMSSILIGSILMAYHDICRLFYSYQTNDEATESA</sequence>
<dbReference type="PANTHER" id="PTHR35011:SF2">
    <property type="entry name" value="2,3-DIKETO-L-GULONATE TRAP TRANSPORTER SMALL PERMEASE PROTEIN YIAM"/>
    <property type="match status" value="1"/>
</dbReference>
<keyword evidence="4" id="KW-0997">Cell inner membrane</keyword>